<dbReference type="Proteomes" id="UP000077315">
    <property type="component" value="Unassembled WGS sequence"/>
</dbReference>
<feature type="region of interest" description="Disordered" evidence="1">
    <location>
        <begin position="1"/>
        <end position="71"/>
    </location>
</feature>
<organism evidence="2 3">
    <name type="scientific">Phycomyces blakesleeanus (strain ATCC 8743b / DSM 1359 / FGSC 10004 / NBRC 33097 / NRRL 1555)</name>
    <dbReference type="NCBI Taxonomy" id="763407"/>
    <lineage>
        <taxon>Eukaryota</taxon>
        <taxon>Fungi</taxon>
        <taxon>Fungi incertae sedis</taxon>
        <taxon>Mucoromycota</taxon>
        <taxon>Mucoromycotina</taxon>
        <taxon>Mucoromycetes</taxon>
        <taxon>Mucorales</taxon>
        <taxon>Phycomycetaceae</taxon>
        <taxon>Phycomyces</taxon>
    </lineage>
</organism>
<evidence type="ECO:0000313" key="2">
    <source>
        <dbReference type="EMBL" id="OAD72846.1"/>
    </source>
</evidence>
<dbReference type="EMBL" id="KV440982">
    <property type="protein sequence ID" value="OAD72846.1"/>
    <property type="molecule type" value="Genomic_DNA"/>
</dbReference>
<dbReference type="GeneID" id="29004228"/>
<dbReference type="InParanoid" id="A0A167MHC4"/>
<feature type="compositionally biased region" description="Basic and acidic residues" evidence="1">
    <location>
        <begin position="13"/>
        <end position="56"/>
    </location>
</feature>
<name>A0A167MHC4_PHYB8</name>
<reference evidence="3" key="1">
    <citation type="submission" date="2015-06" db="EMBL/GenBank/DDBJ databases">
        <title>Expansion of signal transduction pathways in fungi by whole-genome duplication.</title>
        <authorList>
            <consortium name="DOE Joint Genome Institute"/>
            <person name="Corrochano L.M."/>
            <person name="Kuo A."/>
            <person name="Marcet-Houben M."/>
            <person name="Polaino S."/>
            <person name="Salamov A."/>
            <person name="Villalobos J.M."/>
            <person name="Alvarez M.I."/>
            <person name="Avalos J."/>
            <person name="Benito E.P."/>
            <person name="Benoit I."/>
            <person name="Burger G."/>
            <person name="Camino L.P."/>
            <person name="Canovas D."/>
            <person name="Cerda-Olmedo E."/>
            <person name="Cheng J.-F."/>
            <person name="Dominguez A."/>
            <person name="Elias M."/>
            <person name="Eslava A.P."/>
            <person name="Glaser F."/>
            <person name="Grimwood J."/>
            <person name="Gutierrez G."/>
            <person name="Heitman J."/>
            <person name="Henrissat B."/>
            <person name="Iturriaga E.A."/>
            <person name="Lang B.F."/>
            <person name="Lavin J.L."/>
            <person name="Lee S."/>
            <person name="Li W."/>
            <person name="Lindquist E."/>
            <person name="Lopez-Garcia S."/>
            <person name="Luque E.M."/>
            <person name="Marcos A.T."/>
            <person name="Martin J."/>
            <person name="McCluskey K."/>
            <person name="Medina H.R."/>
            <person name="Miralles-Duran A."/>
            <person name="Miyazaki A."/>
            <person name="Munoz-Torres E."/>
            <person name="Oguiza J.A."/>
            <person name="Ohm R."/>
            <person name="Olmedo M."/>
            <person name="Orejas M."/>
            <person name="Ortiz-Castellanos L."/>
            <person name="Pisabarro A.G."/>
            <person name="Rodriguez-Romero J."/>
            <person name="Ruiz-Herrera J."/>
            <person name="Ruiz-Vazquez R."/>
            <person name="Sanz C."/>
            <person name="Schackwitz W."/>
            <person name="Schmutz J."/>
            <person name="Shahriari M."/>
            <person name="Shelest E."/>
            <person name="Silva-Franco F."/>
            <person name="Soanes D."/>
            <person name="Syed K."/>
            <person name="Tagua V.G."/>
            <person name="Talbot N.J."/>
            <person name="Thon M."/>
            <person name="De vries R.P."/>
            <person name="Wiebenga A."/>
            <person name="Yadav J.S."/>
            <person name="Braun E.L."/>
            <person name="Baker S."/>
            <person name="Garre V."/>
            <person name="Horwitz B."/>
            <person name="Torres-Martinez S."/>
            <person name="Idnurm A."/>
            <person name="Herrera-Estrella A."/>
            <person name="Gabaldon T."/>
            <person name="Grigoriev I.V."/>
        </authorList>
    </citation>
    <scope>NUCLEOTIDE SEQUENCE [LARGE SCALE GENOMIC DNA]</scope>
    <source>
        <strain evidence="3">NRRL 1555(-)</strain>
    </source>
</reference>
<dbReference type="AlphaFoldDB" id="A0A167MHC4"/>
<keyword evidence="3" id="KW-1185">Reference proteome</keyword>
<dbReference type="VEuPathDB" id="FungiDB:PHYBLDRAFT_78003"/>
<dbReference type="RefSeq" id="XP_018290886.1">
    <property type="nucleotide sequence ID" value="XM_018443323.1"/>
</dbReference>
<gene>
    <name evidence="2" type="ORF">PHYBLDRAFT_78003</name>
</gene>
<accession>A0A167MHC4</accession>
<proteinExistence type="predicted"/>
<sequence>MASNQNYYPTSGHGKDKNSDKSERHLFHIGDSDNDLHGNGKTAEEIQESETKEKPQHSNYGQGNDESRIPKFDDYRKYGEYGNTSHDAARATYIDPKVIPSAVGAGADSTGRAQKIADARGQQHNNGNHVISEGAEKSNKEAKATLHDKIKGRFESFLGRLTCNDERVAKENMLLNIELLILRSNVDFLRLSCKERVMFHTESKLKS</sequence>
<protein>
    <submittedName>
        <fullName evidence="2">Uncharacterized protein</fullName>
    </submittedName>
</protein>
<feature type="region of interest" description="Disordered" evidence="1">
    <location>
        <begin position="120"/>
        <end position="141"/>
    </location>
</feature>
<evidence type="ECO:0000256" key="1">
    <source>
        <dbReference type="SAM" id="MobiDB-lite"/>
    </source>
</evidence>
<dbReference type="OrthoDB" id="10322828at2759"/>
<evidence type="ECO:0000313" key="3">
    <source>
        <dbReference type="Proteomes" id="UP000077315"/>
    </source>
</evidence>